<dbReference type="Pfam" id="PF09838">
    <property type="entry name" value="DUF2065"/>
    <property type="match status" value="1"/>
</dbReference>
<reference evidence="2 3" key="1">
    <citation type="submission" date="2020-02" db="EMBL/GenBank/DDBJ databases">
        <authorList>
            <person name="Chen W.-M."/>
        </authorList>
    </citation>
    <scope>NUCLEOTIDE SEQUENCE [LARGE SCALE GENOMIC DNA]</scope>
    <source>
        <strain evidence="2 3">KMS-5</strain>
    </source>
</reference>
<keyword evidence="3" id="KW-1185">Reference proteome</keyword>
<evidence type="ECO:0000313" key="2">
    <source>
        <dbReference type="EMBL" id="NEY89452.1"/>
    </source>
</evidence>
<accession>A0A6M0QSN6</accession>
<keyword evidence="1" id="KW-0472">Membrane</keyword>
<dbReference type="EMBL" id="JAAIVJ010000001">
    <property type="protein sequence ID" value="NEY89452.1"/>
    <property type="molecule type" value="Genomic_DNA"/>
</dbReference>
<dbReference type="InterPro" id="IPR019201">
    <property type="entry name" value="DUF2065"/>
</dbReference>
<name>A0A6M0QSN6_9RHOB</name>
<organism evidence="2 3">
    <name type="scientific">Tabrizicola oligotrophica</name>
    <dbReference type="NCBI Taxonomy" id="2710650"/>
    <lineage>
        <taxon>Bacteria</taxon>
        <taxon>Pseudomonadati</taxon>
        <taxon>Pseudomonadota</taxon>
        <taxon>Alphaproteobacteria</taxon>
        <taxon>Rhodobacterales</taxon>
        <taxon>Paracoccaceae</taxon>
        <taxon>Tabrizicola</taxon>
    </lineage>
</organism>
<proteinExistence type="predicted"/>
<gene>
    <name evidence="2" type="ORF">G4Z14_04010</name>
</gene>
<feature type="transmembrane region" description="Helical" evidence="1">
    <location>
        <begin position="44"/>
        <end position="63"/>
    </location>
</feature>
<protein>
    <submittedName>
        <fullName evidence="2">DUF2065 domain-containing protein</fullName>
    </submittedName>
</protein>
<sequence length="64" mass="6755">MTLLLLGLGLVLVIEGLVLALAPLRMEDMLRLLAGLSQDQRRVMGLLAVAVGTGLVLLARYLGA</sequence>
<dbReference type="Proteomes" id="UP000477782">
    <property type="component" value="Unassembled WGS sequence"/>
</dbReference>
<dbReference type="AlphaFoldDB" id="A0A6M0QSN6"/>
<dbReference type="RefSeq" id="WP_164623448.1">
    <property type="nucleotide sequence ID" value="NZ_JAAIVJ010000001.1"/>
</dbReference>
<evidence type="ECO:0000256" key="1">
    <source>
        <dbReference type="SAM" id="Phobius"/>
    </source>
</evidence>
<comment type="caution">
    <text evidence="2">The sequence shown here is derived from an EMBL/GenBank/DDBJ whole genome shotgun (WGS) entry which is preliminary data.</text>
</comment>
<keyword evidence="1" id="KW-1133">Transmembrane helix</keyword>
<evidence type="ECO:0000313" key="3">
    <source>
        <dbReference type="Proteomes" id="UP000477782"/>
    </source>
</evidence>
<keyword evidence="1" id="KW-0812">Transmembrane</keyword>